<dbReference type="InterPro" id="IPR053714">
    <property type="entry name" value="Iso_Racemase_Enz_sf"/>
</dbReference>
<dbReference type="RefSeq" id="WP_092694134.1">
    <property type="nucleotide sequence ID" value="NZ_FNBK01000013.1"/>
</dbReference>
<dbReference type="GO" id="GO:0016853">
    <property type="term" value="F:isomerase activity"/>
    <property type="evidence" value="ECO:0007669"/>
    <property type="project" value="UniProtKB-KW"/>
</dbReference>
<dbReference type="EMBL" id="FNBK01000013">
    <property type="protein sequence ID" value="SDG02245.1"/>
    <property type="molecule type" value="Genomic_DNA"/>
</dbReference>
<dbReference type="OrthoDB" id="41425at2157"/>
<dbReference type="STRING" id="660518.SAMN05216218_113103"/>
<dbReference type="Gene3D" id="3.40.50.12500">
    <property type="match status" value="1"/>
</dbReference>
<protein>
    <submittedName>
        <fullName evidence="1">Maleate isomerase</fullName>
    </submittedName>
</protein>
<evidence type="ECO:0000313" key="1">
    <source>
        <dbReference type="EMBL" id="SDG02245.1"/>
    </source>
</evidence>
<accession>A0A1G7QUS1</accession>
<keyword evidence="2" id="KW-1185">Reference proteome</keyword>
<dbReference type="Proteomes" id="UP000199076">
    <property type="component" value="Unassembled WGS sequence"/>
</dbReference>
<dbReference type="InterPro" id="IPR026286">
    <property type="entry name" value="MaiA/AMDase"/>
</dbReference>
<dbReference type="PANTHER" id="PTHR40267:SF1">
    <property type="entry name" value="BLR3294 PROTEIN"/>
    <property type="match status" value="1"/>
</dbReference>
<dbReference type="PANTHER" id="PTHR40267">
    <property type="entry name" value="BLR3294 PROTEIN"/>
    <property type="match status" value="1"/>
</dbReference>
<sequence length="233" mass="24056">MTARLGLVVPSSNTTVEPEFRAMTPAATTVHAARVPLEDVTADALNEMATGAERAAELLAHADVDGIAYACTTGSLLHGPGFDAELESRLSDAAGAPAVATALSVKRALAALDAETVAVVTPYAAELNDRERAYLADSGFEVATLDGRGLVDNTAIGALTAADAKRQVQSAVPDDRSIDAVFVSCTNYRTVPVLADLEDTLGVPVISSNAATMWDLADRLGIESSLDTTLTAV</sequence>
<reference evidence="2" key="1">
    <citation type="submission" date="2016-10" db="EMBL/GenBank/DDBJ databases">
        <authorList>
            <person name="Varghese N."/>
            <person name="Submissions S."/>
        </authorList>
    </citation>
    <scope>NUCLEOTIDE SEQUENCE [LARGE SCALE GENOMIC DNA]</scope>
    <source>
        <strain evidence="2">IBRC-M 10760</strain>
    </source>
</reference>
<dbReference type="Pfam" id="PF17645">
    <property type="entry name" value="Amdase"/>
    <property type="match status" value="1"/>
</dbReference>
<proteinExistence type="predicted"/>
<dbReference type="PIRSF" id="PIRSF015736">
    <property type="entry name" value="MI"/>
    <property type="match status" value="1"/>
</dbReference>
<keyword evidence="1" id="KW-0413">Isomerase</keyword>
<name>A0A1G7QUS1_9EURY</name>
<evidence type="ECO:0000313" key="2">
    <source>
        <dbReference type="Proteomes" id="UP000199076"/>
    </source>
</evidence>
<organism evidence="1 2">
    <name type="scientific">Halorientalis regularis</name>
    <dbReference type="NCBI Taxonomy" id="660518"/>
    <lineage>
        <taxon>Archaea</taxon>
        <taxon>Methanobacteriati</taxon>
        <taxon>Methanobacteriota</taxon>
        <taxon>Stenosarchaea group</taxon>
        <taxon>Halobacteria</taxon>
        <taxon>Halobacteriales</taxon>
        <taxon>Haloarculaceae</taxon>
        <taxon>Halorientalis</taxon>
    </lineage>
</organism>
<gene>
    <name evidence="1" type="ORF">SAMN05216218_113103</name>
</gene>
<dbReference type="AlphaFoldDB" id="A0A1G7QUS1"/>